<sequence>MVCDPAGEQEKPPLGTCFFCSSRTFQSKIRHVLTCLVRTSFCEEEPKLFTNPSSSYFQEPPCLGLVLVLAKGAPPPCGTFGRDGLSSNRRESEILQLLTTSDRKEARRTADSAIKATPVLEHIQKPPFIGQNRPLLQKSRPSLAAARSISGVSNKRQFPGKRHCR</sequence>
<organism evidence="2 3">
    <name type="scientific">Yarrowia lipolytica</name>
    <name type="common">Candida lipolytica</name>
    <dbReference type="NCBI Taxonomy" id="4952"/>
    <lineage>
        <taxon>Eukaryota</taxon>
        <taxon>Fungi</taxon>
        <taxon>Dikarya</taxon>
        <taxon>Ascomycota</taxon>
        <taxon>Saccharomycotina</taxon>
        <taxon>Dipodascomycetes</taxon>
        <taxon>Dipodascales</taxon>
        <taxon>Dipodascales incertae sedis</taxon>
        <taxon>Yarrowia</taxon>
    </lineage>
</organism>
<name>A0A1D8NHK6_YARLL</name>
<evidence type="ECO:0000313" key="2">
    <source>
        <dbReference type="EMBL" id="AOW05114.1"/>
    </source>
</evidence>
<reference evidence="2 3" key="1">
    <citation type="journal article" date="2016" name="PLoS ONE">
        <title>Sequence Assembly of Yarrowia lipolytica Strain W29/CLIB89 Shows Transposable Element Diversity.</title>
        <authorList>
            <person name="Magnan C."/>
            <person name="Yu J."/>
            <person name="Chang I."/>
            <person name="Jahn E."/>
            <person name="Kanomata Y."/>
            <person name="Wu J."/>
            <person name="Zeller M."/>
            <person name="Oakes M."/>
            <person name="Baldi P."/>
            <person name="Sandmeyer S."/>
        </authorList>
    </citation>
    <scope>NUCLEOTIDE SEQUENCE [LARGE SCALE GENOMIC DNA]</scope>
    <source>
        <strain evidence="3">CLIB89(W29)</strain>
    </source>
</reference>
<dbReference type="Proteomes" id="UP000182444">
    <property type="component" value="Chromosome 1E"/>
</dbReference>
<proteinExistence type="predicted"/>
<accession>A0A1D8NHK6</accession>
<dbReference type="GeneID" id="94583544"/>
<protein>
    <submittedName>
        <fullName evidence="2">Uncharacterized protein</fullName>
    </submittedName>
</protein>
<feature type="region of interest" description="Disordered" evidence="1">
    <location>
        <begin position="130"/>
        <end position="165"/>
    </location>
</feature>
<dbReference type="AlphaFoldDB" id="A0A1D8NHK6"/>
<evidence type="ECO:0000256" key="1">
    <source>
        <dbReference type="SAM" id="MobiDB-lite"/>
    </source>
</evidence>
<dbReference type="VEuPathDB" id="FungiDB:YALI1_E09895g"/>
<dbReference type="RefSeq" id="XP_068139036.1">
    <property type="nucleotide sequence ID" value="XM_068282935.1"/>
</dbReference>
<dbReference type="EMBL" id="CP017557">
    <property type="protein sequence ID" value="AOW05114.1"/>
    <property type="molecule type" value="Genomic_DNA"/>
</dbReference>
<evidence type="ECO:0000313" key="3">
    <source>
        <dbReference type="Proteomes" id="UP000182444"/>
    </source>
</evidence>
<gene>
    <name evidence="2" type="ORF">YALI1_E09895g</name>
</gene>